<name>A7SNA4_NEMVE</name>
<evidence type="ECO:0000259" key="3">
    <source>
        <dbReference type="SMART" id="SM00385"/>
    </source>
</evidence>
<feature type="domain" description="Cyclin-like" evidence="3">
    <location>
        <begin position="53"/>
        <end position="133"/>
    </location>
</feature>
<feature type="non-terminal residue" evidence="4">
    <location>
        <position position="292"/>
    </location>
</feature>
<dbReference type="Gene3D" id="1.10.472.10">
    <property type="entry name" value="Cyclin-like"/>
    <property type="match status" value="2"/>
</dbReference>
<dbReference type="SMART" id="SM00385">
    <property type="entry name" value="CYCLIN"/>
    <property type="match status" value="2"/>
</dbReference>
<feature type="domain" description="Cyclin-like" evidence="3">
    <location>
        <begin position="174"/>
        <end position="258"/>
    </location>
</feature>
<dbReference type="PANTHER" id="PTHR10026">
    <property type="entry name" value="CYCLIN"/>
    <property type="match status" value="1"/>
</dbReference>
<proteinExistence type="predicted"/>
<protein>
    <recommendedName>
        <fullName evidence="3">Cyclin-like domain-containing protein</fullName>
    </recommendedName>
</protein>
<dbReference type="Pfam" id="PF21797">
    <property type="entry name" value="CycT2-like_C"/>
    <property type="match status" value="1"/>
</dbReference>
<dbReference type="GO" id="GO:0005634">
    <property type="term" value="C:nucleus"/>
    <property type="evidence" value="ECO:0000318"/>
    <property type="project" value="GO_Central"/>
</dbReference>
<dbReference type="FunCoup" id="A7SNA4">
    <property type="interactions" value="868"/>
</dbReference>
<organism evidence="4 5">
    <name type="scientific">Nematostella vectensis</name>
    <name type="common">Starlet sea anemone</name>
    <dbReference type="NCBI Taxonomy" id="45351"/>
    <lineage>
        <taxon>Eukaryota</taxon>
        <taxon>Metazoa</taxon>
        <taxon>Cnidaria</taxon>
        <taxon>Anthozoa</taxon>
        <taxon>Hexacorallia</taxon>
        <taxon>Actiniaria</taxon>
        <taxon>Edwardsiidae</taxon>
        <taxon>Nematostella</taxon>
    </lineage>
</organism>
<dbReference type="GO" id="GO:0006357">
    <property type="term" value="P:regulation of transcription by RNA polymerase II"/>
    <property type="evidence" value="ECO:0007669"/>
    <property type="project" value="InterPro"/>
</dbReference>
<sequence length="292" mass="33460">MAVNGAQSEKTYAKVLITLENCILSPDKLTETPSVKDGLDKNVEEDLRIIGCEFIQTSGLLLKLPQVAMATGQVLFQRFYYTKSFVKHDVEVGSCTCYYCTSKRNGQIKATKHRIVVVQYASSVRGWLFYLNRPIQPLEYMGNLYFNRKNQVVKAERRVLKELGFCVHVKHPHKIIITYLQILECETNQELAQLAWNHMNDSLRTSAFVRFAPETIACACIFLASRLLKICLPSNPPWYELFDAQLSDLEVTFLILYTCFQVSLDSLQKKVAVLQKELEDKKKKKEGEEKDG</sequence>
<evidence type="ECO:0000313" key="5">
    <source>
        <dbReference type="Proteomes" id="UP000001593"/>
    </source>
</evidence>
<dbReference type="SUPFAM" id="SSF47954">
    <property type="entry name" value="Cyclin-like"/>
    <property type="match status" value="2"/>
</dbReference>
<dbReference type="AlphaFoldDB" id="A7SNA4"/>
<dbReference type="GO" id="GO:0016538">
    <property type="term" value="F:cyclin-dependent protein serine/threonine kinase regulator activity"/>
    <property type="evidence" value="ECO:0000318"/>
    <property type="project" value="GO_Central"/>
</dbReference>
<dbReference type="InterPro" id="IPR013763">
    <property type="entry name" value="Cyclin-like_dom"/>
</dbReference>
<dbReference type="PhylomeDB" id="A7SNA4"/>
<accession>A7SNA4</accession>
<dbReference type="InParanoid" id="A7SNA4"/>
<dbReference type="eggNOG" id="KOG0835">
    <property type="taxonomic scope" value="Eukaryota"/>
</dbReference>
<dbReference type="STRING" id="45351.A7SNA4"/>
<dbReference type="CDD" id="cd20533">
    <property type="entry name" value="CYCLIN_CCNL_rpt2"/>
    <property type="match status" value="1"/>
</dbReference>
<reference evidence="4 5" key="1">
    <citation type="journal article" date="2007" name="Science">
        <title>Sea anemone genome reveals ancestral eumetazoan gene repertoire and genomic organization.</title>
        <authorList>
            <person name="Putnam N.H."/>
            <person name="Srivastava M."/>
            <person name="Hellsten U."/>
            <person name="Dirks B."/>
            <person name="Chapman J."/>
            <person name="Salamov A."/>
            <person name="Terry A."/>
            <person name="Shapiro H."/>
            <person name="Lindquist E."/>
            <person name="Kapitonov V.V."/>
            <person name="Jurka J."/>
            <person name="Genikhovich G."/>
            <person name="Grigoriev I.V."/>
            <person name="Lucas S.M."/>
            <person name="Steele R.E."/>
            <person name="Finnerty J.R."/>
            <person name="Technau U."/>
            <person name="Martindale M.Q."/>
            <person name="Rokhsar D.S."/>
        </authorList>
    </citation>
    <scope>NUCLEOTIDE SEQUENCE [LARGE SCALE GENOMIC DNA]</scope>
    <source>
        <strain evidence="5">CH2 X CH6</strain>
    </source>
</reference>
<dbReference type="HOGENOM" id="CLU_022000_3_0_1"/>
<evidence type="ECO:0000313" key="4">
    <source>
        <dbReference type="EMBL" id="EDO34798.1"/>
    </source>
</evidence>
<keyword evidence="1" id="KW-0195">Cyclin</keyword>
<dbReference type="Proteomes" id="UP000001593">
    <property type="component" value="Unassembled WGS sequence"/>
</dbReference>
<gene>
    <name evidence="4" type="ORF">NEMVEDRAFT_v1g124606</name>
</gene>
<dbReference type="FunFam" id="1.10.472.10:FF:000031">
    <property type="entry name" value="cyclin-L1-1-like isoform X1"/>
    <property type="match status" value="1"/>
</dbReference>
<dbReference type="InterPro" id="IPR036915">
    <property type="entry name" value="Cyclin-like_sf"/>
</dbReference>
<dbReference type="EMBL" id="DS469718">
    <property type="protein sequence ID" value="EDO34798.1"/>
    <property type="molecule type" value="Genomic_DNA"/>
</dbReference>
<dbReference type="OMA" id="WEDVWSV"/>
<evidence type="ECO:0000256" key="1">
    <source>
        <dbReference type="ARBA" id="ARBA00023127"/>
    </source>
</evidence>
<feature type="coiled-coil region" evidence="2">
    <location>
        <begin position="264"/>
        <end position="291"/>
    </location>
</feature>
<dbReference type="InterPro" id="IPR043198">
    <property type="entry name" value="Cyclin/Ssn8"/>
</dbReference>
<dbReference type="PIRSF" id="PIRSF036580">
    <property type="entry name" value="Cyclin_L"/>
    <property type="match status" value="1"/>
</dbReference>
<keyword evidence="2" id="KW-0175">Coiled coil</keyword>
<evidence type="ECO:0000256" key="2">
    <source>
        <dbReference type="SAM" id="Coils"/>
    </source>
</evidence>
<keyword evidence="5" id="KW-1185">Reference proteome</keyword>